<evidence type="ECO:0000259" key="3">
    <source>
        <dbReference type="SMART" id="SM00460"/>
    </source>
</evidence>
<dbReference type="PANTHER" id="PTHR42736:SF1">
    <property type="entry name" value="PROTEIN-GLUTAMINE GAMMA-GLUTAMYLTRANSFERASE"/>
    <property type="match status" value="1"/>
</dbReference>
<dbReference type="InterPro" id="IPR038765">
    <property type="entry name" value="Papain-like_cys_pep_sf"/>
</dbReference>
<reference evidence="4" key="1">
    <citation type="submission" date="2020-04" db="EMBL/GenBank/DDBJ databases">
        <title>Deep metagenomics examines the oral microbiome during advanced dental caries in children, revealing novel taxa and co-occurrences with host molecules.</title>
        <authorList>
            <person name="Baker J.L."/>
            <person name="Morton J.T."/>
            <person name="Dinis M."/>
            <person name="Alvarez R."/>
            <person name="Tran N.C."/>
            <person name="Knight R."/>
            <person name="Edlund A."/>
        </authorList>
    </citation>
    <scope>NUCLEOTIDE SEQUENCE</scope>
    <source>
        <strain evidence="4">JCVI_30_bin.13</strain>
    </source>
</reference>
<sequence length="728" mass="80080">LWALALPTTTLFHVVPTRRTIQMLVVGLITSWKDLLTVQPPAGIFVGPAIMPFLSALVTAFVALTIVLRTKRPLWALAPVGLLALLGIIWSSQLAPLALPIGLFSVVVGIVWSAYVAGRARREGSRGIVEFNDSTVTPTARRGIGAVTLIILALAIAVPLTRIVVTDSHRVVARDYVEPPLNLQEYHSPATQFRFLNTTDKDTDLLTVDGLPEGGRLRLATLDYYDGTVIQIAANANGSGFRHVGSSFYETPLPAGAEASNVTVRIDGYSGNWVPTVDGVRSLEYTSDRAGQLADALYFDDRLETALSTVRLAQGDTYRVSGIVTHQWSDEELEGRAFSSMTPPSDEGVPSDVSDAANEMIGDAAPGIAQVRAIQRALHDQGFYSDGSDQLSLPGHRTSRIEDFLSADQLIGDDDQYAVAMLLMLRSRQIPARIVMGFHPETPASGQVTLTGKDTHLWVEVPFEGAGWVPFDPTPPRDHVPQTEVPKPKPDPKPQVLQPPDPPQDPAELPPDTFDDSNDDEDGWPARIRVLLAILGWSAVGVLVLSPIWGLLLFKALRRRRRRTVGTDEERSAGAWDDVVDYATDTGLRVPIRATRLTQARAIDARLIDRRADIPDDTGFHRWDEQCTALVFMARSMDAVVFSDAGARGRAPERSWEIRDEVVAAISGKTPWYRRYWAHLSVRSLWMRRVPLRVRLERLTELLAQRRQKKTTPAATDEATPLKGTDNV</sequence>
<evidence type="ECO:0000256" key="1">
    <source>
        <dbReference type="SAM" id="MobiDB-lite"/>
    </source>
</evidence>
<dbReference type="Pfam" id="PF01841">
    <property type="entry name" value="Transglut_core"/>
    <property type="match status" value="1"/>
</dbReference>
<dbReference type="Proteomes" id="UP000759246">
    <property type="component" value="Unassembled WGS sequence"/>
</dbReference>
<feature type="transmembrane region" description="Helical" evidence="2">
    <location>
        <begin position="530"/>
        <end position="554"/>
    </location>
</feature>
<feature type="compositionally biased region" description="Basic and acidic residues" evidence="1">
    <location>
        <begin position="475"/>
        <end position="492"/>
    </location>
</feature>
<feature type="transmembrane region" description="Helical" evidence="2">
    <location>
        <begin position="74"/>
        <end position="91"/>
    </location>
</feature>
<dbReference type="Pfam" id="PF11992">
    <property type="entry name" value="TgpA_N"/>
    <property type="match status" value="1"/>
</dbReference>
<dbReference type="PANTHER" id="PTHR42736">
    <property type="entry name" value="PROTEIN-GLUTAMINE GAMMA-GLUTAMYLTRANSFERASE"/>
    <property type="match status" value="1"/>
</dbReference>
<evidence type="ECO:0000313" key="5">
    <source>
        <dbReference type="Proteomes" id="UP000759246"/>
    </source>
</evidence>
<dbReference type="SUPFAM" id="SSF54001">
    <property type="entry name" value="Cysteine proteinases"/>
    <property type="match status" value="1"/>
</dbReference>
<dbReference type="AlphaFoldDB" id="A0A929WWQ5"/>
<accession>A0A929WWQ5</accession>
<gene>
    <name evidence="4" type="ORF">HXK09_07920</name>
</gene>
<evidence type="ECO:0000256" key="2">
    <source>
        <dbReference type="SAM" id="Phobius"/>
    </source>
</evidence>
<keyword evidence="2" id="KW-0812">Transmembrane</keyword>
<keyword evidence="2" id="KW-1133">Transmembrane helix</keyword>
<evidence type="ECO:0000313" key="4">
    <source>
        <dbReference type="EMBL" id="MBF0967063.1"/>
    </source>
</evidence>
<dbReference type="Gene3D" id="3.10.620.30">
    <property type="match status" value="1"/>
</dbReference>
<dbReference type="InterPro" id="IPR052901">
    <property type="entry name" value="Bact_TGase-like"/>
</dbReference>
<dbReference type="InterPro" id="IPR021878">
    <property type="entry name" value="TgpA_N"/>
</dbReference>
<feature type="compositionally biased region" description="Pro residues" evidence="1">
    <location>
        <begin position="497"/>
        <end position="509"/>
    </location>
</feature>
<feature type="non-terminal residue" evidence="4">
    <location>
        <position position="1"/>
    </location>
</feature>
<dbReference type="InterPro" id="IPR002931">
    <property type="entry name" value="Transglutaminase-like"/>
</dbReference>
<feature type="transmembrane region" description="Helical" evidence="2">
    <location>
        <begin position="144"/>
        <end position="165"/>
    </location>
</feature>
<proteinExistence type="predicted"/>
<feature type="transmembrane region" description="Helical" evidence="2">
    <location>
        <begin position="42"/>
        <end position="67"/>
    </location>
</feature>
<name>A0A929WWQ5_9ACTO</name>
<feature type="transmembrane region" description="Helical" evidence="2">
    <location>
        <begin position="97"/>
        <end position="117"/>
    </location>
</feature>
<feature type="region of interest" description="Disordered" evidence="1">
    <location>
        <begin position="707"/>
        <end position="728"/>
    </location>
</feature>
<organism evidence="4 5">
    <name type="scientific">Actinomyces bouchesdurhonensis</name>
    <dbReference type="NCBI Taxonomy" id="1852361"/>
    <lineage>
        <taxon>Bacteria</taxon>
        <taxon>Bacillati</taxon>
        <taxon>Actinomycetota</taxon>
        <taxon>Actinomycetes</taxon>
        <taxon>Actinomycetales</taxon>
        <taxon>Actinomycetaceae</taxon>
        <taxon>Actinomyces</taxon>
    </lineage>
</organism>
<comment type="caution">
    <text evidence="4">The sequence shown here is derived from an EMBL/GenBank/DDBJ whole genome shotgun (WGS) entry which is preliminary data.</text>
</comment>
<dbReference type="EMBL" id="JABZGF010000297">
    <property type="protein sequence ID" value="MBF0967063.1"/>
    <property type="molecule type" value="Genomic_DNA"/>
</dbReference>
<protein>
    <submittedName>
        <fullName evidence="4">Transglutaminase domain-containing protein</fullName>
    </submittedName>
</protein>
<feature type="region of interest" description="Disordered" evidence="1">
    <location>
        <begin position="469"/>
        <end position="521"/>
    </location>
</feature>
<keyword evidence="2" id="KW-0472">Membrane</keyword>
<dbReference type="SMART" id="SM00460">
    <property type="entry name" value="TGc"/>
    <property type="match status" value="1"/>
</dbReference>
<feature type="domain" description="Transglutaminase-like" evidence="3">
    <location>
        <begin position="406"/>
        <end position="475"/>
    </location>
</feature>